<dbReference type="SUPFAM" id="SSF52540">
    <property type="entry name" value="P-loop containing nucleoside triphosphate hydrolases"/>
    <property type="match status" value="1"/>
</dbReference>
<evidence type="ECO:0000313" key="3">
    <source>
        <dbReference type="EMBL" id="GAX14131.1"/>
    </source>
</evidence>
<evidence type="ECO:0000313" key="4">
    <source>
        <dbReference type="Proteomes" id="UP000198406"/>
    </source>
</evidence>
<accession>A0A1Z5JK24</accession>
<dbReference type="InterPro" id="IPR027417">
    <property type="entry name" value="P-loop_NTPase"/>
</dbReference>
<evidence type="ECO:0000256" key="1">
    <source>
        <dbReference type="SAM" id="MobiDB-lite"/>
    </source>
</evidence>
<comment type="caution">
    <text evidence="3">The sequence shown here is derived from an EMBL/GenBank/DDBJ whole genome shotgun (WGS) entry which is preliminary data.</text>
</comment>
<feature type="region of interest" description="Disordered" evidence="1">
    <location>
        <begin position="127"/>
        <end position="174"/>
    </location>
</feature>
<dbReference type="EMBL" id="BDSP01000075">
    <property type="protein sequence ID" value="GAX14131.1"/>
    <property type="molecule type" value="Genomic_DNA"/>
</dbReference>
<protein>
    <submittedName>
        <fullName evidence="3">Uncharacterized protein</fullName>
    </submittedName>
</protein>
<evidence type="ECO:0000256" key="2">
    <source>
        <dbReference type="SAM" id="Phobius"/>
    </source>
</evidence>
<gene>
    <name evidence="3" type="ORF">FisN_8Hh031</name>
</gene>
<feature type="transmembrane region" description="Helical" evidence="2">
    <location>
        <begin position="81"/>
        <end position="101"/>
    </location>
</feature>
<dbReference type="Proteomes" id="UP000198406">
    <property type="component" value="Unassembled WGS sequence"/>
</dbReference>
<keyword evidence="2" id="KW-1133">Transmembrane helix</keyword>
<keyword evidence="2" id="KW-0812">Transmembrane</keyword>
<keyword evidence="2" id="KW-0472">Membrane</keyword>
<keyword evidence="4" id="KW-1185">Reference proteome</keyword>
<organism evidence="3 4">
    <name type="scientific">Fistulifera solaris</name>
    <name type="common">Oleaginous diatom</name>
    <dbReference type="NCBI Taxonomy" id="1519565"/>
    <lineage>
        <taxon>Eukaryota</taxon>
        <taxon>Sar</taxon>
        <taxon>Stramenopiles</taxon>
        <taxon>Ochrophyta</taxon>
        <taxon>Bacillariophyta</taxon>
        <taxon>Bacillariophyceae</taxon>
        <taxon>Bacillariophycidae</taxon>
        <taxon>Naviculales</taxon>
        <taxon>Naviculaceae</taxon>
        <taxon>Fistulifera</taxon>
    </lineage>
</organism>
<dbReference type="Gene3D" id="3.40.50.300">
    <property type="entry name" value="P-loop containing nucleotide triphosphate hydrolases"/>
    <property type="match status" value="1"/>
</dbReference>
<dbReference type="InParanoid" id="A0A1Z5JK24"/>
<name>A0A1Z5JK24_FISSO</name>
<feature type="compositionally biased region" description="Basic and acidic residues" evidence="1">
    <location>
        <begin position="127"/>
        <end position="142"/>
    </location>
</feature>
<dbReference type="AlphaFoldDB" id="A0A1Z5JK24"/>
<sequence>MSTRKRTIGRSKSADYFMLPLQQQDVTESSQRPPSSNNARNFLFRSNSLRQKLSLNNSNHSSTPYRRKTPHEDIMIVKNPAFVLFGMASLLFSVWSITTLLRHPYVPSPELNHHHQPQVVYRAVEERRVKERPKRLGQEKKPTTPATTKKMPPPPQNSIPQRNNADETTNDKNPFLCPVAESAEFHLHQPIVLLTQAHSGAETLLQIMAQDPHLLVLSDLFADDRQQVPLLVRLIDQLKQNCQIGDPDVWYTPQQDTFGQDIHALFAQLMTESSGRDLYLELMRKFQNRFLRPWQWLAFIRRIPSVHSHFVFLLQREEWKHFHMPLEAFLLELQEHDSAFVVIYRQHLLQSYAAHQRVLLEEHSTDWPAESKMVVEQEPMERYVGQTKEYFGKIRYFLQTKAPKQSLLLEYHRDLASASELLSTWSKLQSLLQLPATQQHLQLPDFVKDAPLPDQILNWNQLRDDWGYKETWSDDLFGIESVPDAPVDIPVNDTTITESPVTNDMESQRFICPTTEENSHRPIFVFGTPRTGSNLLFNFLAMLGIVWPDADMLNLVELLSPQASDSLKLFALSQIIDHLKDKCQMGDRAMKYFPKYQEFRAPEDMFVSLMTEHSGTELFQKLQDQFQKRHDDPMALIRFLQGIPSPKQSYFALKVFPEHLGDSIEPFIAQIPRDAVVIVLWRRNLLEAYVSLQIALSTNHWMNVEVTAENAIQVDKTAFENYVASTTYFYHQIKTAFAKNNVTYTAFEYQTDLSEESRQQETIRHLQHLLQHRPDSKVTNDVMQGLWTTKQATLPLNEQVVNWNNVVEWGYNRPLDEWENLFPGHLA</sequence>
<reference evidence="3 4" key="1">
    <citation type="journal article" date="2015" name="Plant Cell">
        <title>Oil accumulation by the oleaginous diatom Fistulifera solaris as revealed by the genome and transcriptome.</title>
        <authorList>
            <person name="Tanaka T."/>
            <person name="Maeda Y."/>
            <person name="Veluchamy A."/>
            <person name="Tanaka M."/>
            <person name="Abida H."/>
            <person name="Marechal E."/>
            <person name="Bowler C."/>
            <person name="Muto M."/>
            <person name="Sunaga Y."/>
            <person name="Tanaka M."/>
            <person name="Yoshino T."/>
            <person name="Taniguchi T."/>
            <person name="Fukuda Y."/>
            <person name="Nemoto M."/>
            <person name="Matsumoto M."/>
            <person name="Wong P.S."/>
            <person name="Aburatani S."/>
            <person name="Fujibuchi W."/>
        </authorList>
    </citation>
    <scope>NUCLEOTIDE SEQUENCE [LARGE SCALE GENOMIC DNA]</scope>
    <source>
        <strain evidence="3 4">JPCC DA0580</strain>
    </source>
</reference>
<proteinExistence type="predicted"/>
<feature type="compositionally biased region" description="Polar residues" evidence="1">
    <location>
        <begin position="158"/>
        <end position="167"/>
    </location>
</feature>